<dbReference type="AlphaFoldDB" id="A0A4Y2HL28"/>
<comment type="caution">
    <text evidence="2">The sequence shown here is derived from an EMBL/GenBank/DDBJ whole genome shotgun (WGS) entry which is preliminary data.</text>
</comment>
<feature type="domain" description="Endonuclease/exonuclease/phosphatase" evidence="1">
    <location>
        <begin position="55"/>
        <end position="166"/>
    </location>
</feature>
<dbReference type="EMBL" id="BGPR01002002">
    <property type="protein sequence ID" value="GBM65938.1"/>
    <property type="molecule type" value="Genomic_DNA"/>
</dbReference>
<dbReference type="OrthoDB" id="7555138at2759"/>
<dbReference type="PANTHER" id="PTHR33273">
    <property type="entry name" value="DOMAIN-CONTAINING PROTEIN, PUTATIVE-RELATED"/>
    <property type="match status" value="1"/>
</dbReference>
<organism evidence="2 3">
    <name type="scientific">Araneus ventricosus</name>
    <name type="common">Orbweaver spider</name>
    <name type="synonym">Epeira ventricosa</name>
    <dbReference type="NCBI Taxonomy" id="182803"/>
    <lineage>
        <taxon>Eukaryota</taxon>
        <taxon>Metazoa</taxon>
        <taxon>Ecdysozoa</taxon>
        <taxon>Arthropoda</taxon>
        <taxon>Chelicerata</taxon>
        <taxon>Arachnida</taxon>
        <taxon>Araneae</taxon>
        <taxon>Araneomorphae</taxon>
        <taxon>Entelegynae</taxon>
        <taxon>Araneoidea</taxon>
        <taxon>Araneidae</taxon>
        <taxon>Araneus</taxon>
    </lineage>
</organism>
<reference evidence="2 3" key="1">
    <citation type="journal article" date="2019" name="Sci. Rep.">
        <title>Orb-weaving spider Araneus ventricosus genome elucidates the spidroin gene catalogue.</title>
        <authorList>
            <person name="Kono N."/>
            <person name="Nakamura H."/>
            <person name="Ohtoshi R."/>
            <person name="Moran D.A.P."/>
            <person name="Shinohara A."/>
            <person name="Yoshida Y."/>
            <person name="Fujiwara M."/>
            <person name="Mori M."/>
            <person name="Tomita M."/>
            <person name="Arakawa K."/>
        </authorList>
    </citation>
    <scope>NUCLEOTIDE SEQUENCE [LARGE SCALE GENOMIC DNA]</scope>
</reference>
<dbReference type="PANTHER" id="PTHR33273:SF4">
    <property type="entry name" value="ENDONUCLEASE_EXONUCLEASE_PHOSPHATASE DOMAIN-CONTAINING PROTEIN"/>
    <property type="match status" value="1"/>
</dbReference>
<dbReference type="InterPro" id="IPR005135">
    <property type="entry name" value="Endo/exonuclease/phosphatase"/>
</dbReference>
<evidence type="ECO:0000259" key="1">
    <source>
        <dbReference type="Pfam" id="PF14529"/>
    </source>
</evidence>
<proteinExistence type="predicted"/>
<dbReference type="Gene3D" id="3.60.10.10">
    <property type="entry name" value="Endonuclease/exonuclease/phosphatase"/>
    <property type="match status" value="1"/>
</dbReference>
<dbReference type="InterPro" id="IPR036691">
    <property type="entry name" value="Endo/exonu/phosph_ase_sf"/>
</dbReference>
<evidence type="ECO:0000313" key="2">
    <source>
        <dbReference type="EMBL" id="GBM65938.1"/>
    </source>
</evidence>
<sequence>MIALLAASRIPSMSLNLNTNIQAVASMVKLMALAPQNKTQTQAVAIRIQMQSFVTVCSLYLPPSERISQTDLSNLIYQLPSPFIILGDLNGHSPFWCSTDSNSRGLQIEQLLADYNLCLLNSDEKTHFHLSTRTFHSDGLAISSPSLLPFLNLTVDNDLYNSDHFPLNFKDNKESNQFLPSTQICIKWRKLAKVLQSC</sequence>
<evidence type="ECO:0000313" key="3">
    <source>
        <dbReference type="Proteomes" id="UP000499080"/>
    </source>
</evidence>
<protein>
    <recommendedName>
        <fullName evidence="1">Endonuclease/exonuclease/phosphatase domain-containing protein</fullName>
    </recommendedName>
</protein>
<keyword evidence="3" id="KW-1185">Reference proteome</keyword>
<gene>
    <name evidence="2" type="ORF">AVEN_152155_1</name>
</gene>
<dbReference type="Pfam" id="PF14529">
    <property type="entry name" value="Exo_endo_phos_2"/>
    <property type="match status" value="1"/>
</dbReference>
<dbReference type="GO" id="GO:0003824">
    <property type="term" value="F:catalytic activity"/>
    <property type="evidence" value="ECO:0007669"/>
    <property type="project" value="InterPro"/>
</dbReference>
<accession>A0A4Y2HL28</accession>
<dbReference type="SUPFAM" id="SSF56219">
    <property type="entry name" value="DNase I-like"/>
    <property type="match status" value="1"/>
</dbReference>
<dbReference type="Proteomes" id="UP000499080">
    <property type="component" value="Unassembled WGS sequence"/>
</dbReference>
<name>A0A4Y2HL28_ARAVE</name>